<dbReference type="SUPFAM" id="SSF56672">
    <property type="entry name" value="DNA/RNA polymerases"/>
    <property type="match status" value="1"/>
</dbReference>
<keyword evidence="2" id="KW-1185">Reference proteome</keyword>
<proteinExistence type="predicted"/>
<evidence type="ECO:0000313" key="1">
    <source>
        <dbReference type="EMBL" id="CAI5724634.1"/>
    </source>
</evidence>
<dbReference type="AlphaFoldDB" id="A0AAV0TQG1"/>
<dbReference type="EMBL" id="CANTFL010000561">
    <property type="protein sequence ID" value="CAI5724634.1"/>
    <property type="molecule type" value="Genomic_DNA"/>
</dbReference>
<organism evidence="1 2">
    <name type="scientific">Hyaloperonospora brassicae</name>
    <name type="common">Brassica downy mildew</name>
    <name type="synonym">Peronospora brassicae</name>
    <dbReference type="NCBI Taxonomy" id="162125"/>
    <lineage>
        <taxon>Eukaryota</taxon>
        <taxon>Sar</taxon>
        <taxon>Stramenopiles</taxon>
        <taxon>Oomycota</taxon>
        <taxon>Peronosporomycetes</taxon>
        <taxon>Peronosporales</taxon>
        <taxon>Peronosporaceae</taxon>
        <taxon>Hyaloperonospora</taxon>
    </lineage>
</organism>
<evidence type="ECO:0000313" key="2">
    <source>
        <dbReference type="Proteomes" id="UP001162031"/>
    </source>
</evidence>
<protein>
    <recommendedName>
        <fullName evidence="3">Reverse transcriptase Ty1/copia-type domain-containing protein</fullName>
    </recommendedName>
</protein>
<dbReference type="Proteomes" id="UP001162031">
    <property type="component" value="Unassembled WGS sequence"/>
</dbReference>
<dbReference type="InterPro" id="IPR043502">
    <property type="entry name" value="DNA/RNA_pol_sf"/>
</dbReference>
<sequence>MSTVKVIRALAATWNVPAKHGDIPKAYVRQLGSKDKNGVVLQIKKSLYGLKKAGRLWSQLLHSSLTDAGFLRAYVDDLLVAGTSTSVVDRFFVSLSTLANKDLGEVSKFLGIRVTRDGSSYALDQE</sequence>
<accession>A0AAV0TQG1</accession>
<reference evidence="1" key="1">
    <citation type="submission" date="2022-12" db="EMBL/GenBank/DDBJ databases">
        <authorList>
            <person name="Webb A."/>
        </authorList>
    </citation>
    <scope>NUCLEOTIDE SEQUENCE</scope>
    <source>
        <strain evidence="1">Hp1</strain>
    </source>
</reference>
<gene>
    <name evidence="1" type="ORF">HBR001_LOCUS3408</name>
</gene>
<evidence type="ECO:0008006" key="3">
    <source>
        <dbReference type="Google" id="ProtNLM"/>
    </source>
</evidence>
<name>A0AAV0TQG1_HYABA</name>
<comment type="caution">
    <text evidence="1">The sequence shown here is derived from an EMBL/GenBank/DDBJ whole genome shotgun (WGS) entry which is preliminary data.</text>
</comment>